<keyword evidence="1" id="KW-0808">Transferase</keyword>
<evidence type="ECO:0000256" key="1">
    <source>
        <dbReference type="ARBA" id="ARBA00022679"/>
    </source>
</evidence>
<dbReference type="Pfam" id="PF13673">
    <property type="entry name" value="Acetyltransf_10"/>
    <property type="match status" value="1"/>
</dbReference>
<proteinExistence type="predicted"/>
<dbReference type="InterPro" id="IPR000182">
    <property type="entry name" value="GNAT_dom"/>
</dbReference>
<keyword evidence="5" id="KW-1185">Reference proteome</keyword>
<dbReference type="EMBL" id="JAFKCV010000001">
    <property type="protein sequence ID" value="MBN7823906.1"/>
    <property type="molecule type" value="Genomic_DNA"/>
</dbReference>
<gene>
    <name evidence="4" type="ORF">J0A66_01595</name>
</gene>
<name>A0A939IPY1_9ALTE</name>
<dbReference type="PROSITE" id="PS51186">
    <property type="entry name" value="GNAT"/>
    <property type="match status" value="1"/>
</dbReference>
<dbReference type="Proteomes" id="UP000664654">
    <property type="component" value="Unassembled WGS sequence"/>
</dbReference>
<evidence type="ECO:0000313" key="4">
    <source>
        <dbReference type="EMBL" id="MBN7823906.1"/>
    </source>
</evidence>
<dbReference type="SUPFAM" id="SSF55729">
    <property type="entry name" value="Acyl-CoA N-acyltransferases (Nat)"/>
    <property type="match status" value="1"/>
</dbReference>
<dbReference type="GO" id="GO:0016747">
    <property type="term" value="F:acyltransferase activity, transferring groups other than amino-acyl groups"/>
    <property type="evidence" value="ECO:0007669"/>
    <property type="project" value="InterPro"/>
</dbReference>
<reference evidence="4" key="1">
    <citation type="submission" date="2021-03" db="EMBL/GenBank/DDBJ databases">
        <title>novel species isolated from a fishpond in China.</title>
        <authorList>
            <person name="Lu H."/>
            <person name="Cai Z."/>
        </authorList>
    </citation>
    <scope>NUCLEOTIDE SEQUENCE</scope>
    <source>
        <strain evidence="4">JCM 30855</strain>
    </source>
</reference>
<keyword evidence="2" id="KW-0012">Acyltransferase</keyword>
<protein>
    <submittedName>
        <fullName evidence="4">GNAT family N-acetyltransferase</fullName>
    </submittedName>
</protein>
<dbReference type="InterPro" id="IPR050832">
    <property type="entry name" value="Bact_Acetyltransf"/>
</dbReference>
<dbReference type="Gene3D" id="3.40.630.30">
    <property type="match status" value="1"/>
</dbReference>
<organism evidence="4 5">
    <name type="scientific">Bowmanella dokdonensis</name>
    <dbReference type="NCBI Taxonomy" id="751969"/>
    <lineage>
        <taxon>Bacteria</taxon>
        <taxon>Pseudomonadati</taxon>
        <taxon>Pseudomonadota</taxon>
        <taxon>Gammaproteobacteria</taxon>
        <taxon>Alteromonadales</taxon>
        <taxon>Alteromonadaceae</taxon>
        <taxon>Bowmanella</taxon>
    </lineage>
</organism>
<evidence type="ECO:0000256" key="2">
    <source>
        <dbReference type="ARBA" id="ARBA00023315"/>
    </source>
</evidence>
<dbReference type="RefSeq" id="WP_206572009.1">
    <property type="nucleotide sequence ID" value="NZ_JAFKCV010000001.1"/>
</dbReference>
<comment type="caution">
    <text evidence="4">The sequence shown here is derived from an EMBL/GenBank/DDBJ whole genome shotgun (WGS) entry which is preliminary data.</text>
</comment>
<feature type="domain" description="N-acetyltransferase" evidence="3">
    <location>
        <begin position="12"/>
        <end position="168"/>
    </location>
</feature>
<dbReference type="InterPro" id="IPR016181">
    <property type="entry name" value="Acyl_CoA_acyltransferase"/>
</dbReference>
<dbReference type="PANTHER" id="PTHR43877:SF2">
    <property type="entry name" value="AMINOALKYLPHOSPHONATE N-ACETYLTRANSFERASE-RELATED"/>
    <property type="match status" value="1"/>
</dbReference>
<sequence length="168" mass="18622">MTREETKGSGRITIRDAKDSDIPTLAQIWFDGWQDAHAEILPSGLARHRTLESFAERLVHALKSVRVADSANGLLGFSMVKDDELYQLYVAAPGRGAGVAASLNADALSRIKEQGFQLAWLACAIGNARAARFYQKSGWNRTGTMISELETPEGIFHLEVWRYEIQLS</sequence>
<evidence type="ECO:0000313" key="5">
    <source>
        <dbReference type="Proteomes" id="UP000664654"/>
    </source>
</evidence>
<accession>A0A939IPY1</accession>
<dbReference type="AlphaFoldDB" id="A0A939IPY1"/>
<evidence type="ECO:0000259" key="3">
    <source>
        <dbReference type="PROSITE" id="PS51186"/>
    </source>
</evidence>
<dbReference type="PANTHER" id="PTHR43877">
    <property type="entry name" value="AMINOALKYLPHOSPHONATE N-ACETYLTRANSFERASE-RELATED-RELATED"/>
    <property type="match status" value="1"/>
</dbReference>